<evidence type="ECO:0000256" key="3">
    <source>
        <dbReference type="ARBA" id="ARBA00022833"/>
    </source>
</evidence>
<dbReference type="Pfam" id="PF01428">
    <property type="entry name" value="zf-AN1"/>
    <property type="match status" value="1"/>
</dbReference>
<dbReference type="SMART" id="SM00259">
    <property type="entry name" value="ZnF_A20"/>
    <property type="match status" value="1"/>
</dbReference>
<dbReference type="PANTHER" id="PTHR10634">
    <property type="entry name" value="AN1-TYPE ZINC FINGER PROTEIN"/>
    <property type="match status" value="1"/>
</dbReference>
<dbReference type="Pfam" id="PF01754">
    <property type="entry name" value="zf-A20"/>
    <property type="match status" value="1"/>
</dbReference>
<dbReference type="SUPFAM" id="SSF57716">
    <property type="entry name" value="Glucocorticoid receptor-like (DNA-binding domain)"/>
    <property type="match status" value="1"/>
</dbReference>
<evidence type="ECO:0000259" key="6">
    <source>
        <dbReference type="PROSITE" id="PS51039"/>
    </source>
</evidence>
<dbReference type="PROSITE" id="PS51039">
    <property type="entry name" value="ZF_AN1"/>
    <property type="match status" value="1"/>
</dbReference>
<evidence type="ECO:0000313" key="8">
    <source>
        <dbReference type="Proteomes" id="UP000831156"/>
    </source>
</evidence>
<evidence type="ECO:0000313" key="7">
    <source>
        <dbReference type="EMBL" id="SOV13521.1"/>
    </source>
</evidence>
<feature type="domain" description="AN1-type" evidence="6">
    <location>
        <begin position="126"/>
        <end position="172"/>
    </location>
</feature>
<dbReference type="Proteomes" id="UP000831156">
    <property type="component" value="Chromosome 8"/>
</dbReference>
<feature type="domain" description="A20-type" evidence="5">
    <location>
        <begin position="9"/>
        <end position="43"/>
    </location>
</feature>
<evidence type="ECO:0000256" key="2">
    <source>
        <dbReference type="ARBA" id="ARBA00022771"/>
    </source>
</evidence>
<evidence type="ECO:0000259" key="5">
    <source>
        <dbReference type="PROSITE" id="PS51036"/>
    </source>
</evidence>
<keyword evidence="2 4" id="KW-0863">Zinc-finger</keyword>
<keyword evidence="8" id="KW-1185">Reference proteome</keyword>
<dbReference type="InterPro" id="IPR035896">
    <property type="entry name" value="AN1-like_Znf"/>
</dbReference>
<dbReference type="Gene3D" id="4.10.1110.10">
    <property type="entry name" value="AN1-like Zinc finger"/>
    <property type="match status" value="1"/>
</dbReference>
<dbReference type="InterPro" id="IPR002653">
    <property type="entry name" value="Znf_A20"/>
</dbReference>
<dbReference type="SMART" id="SM00154">
    <property type="entry name" value="ZnF_AN1"/>
    <property type="match status" value="1"/>
</dbReference>
<proteinExistence type="predicted"/>
<keyword evidence="3" id="KW-0862">Zinc</keyword>
<gene>
    <name evidence="7" type="ORF">PGABG01_0818500</name>
</gene>
<evidence type="ECO:0000256" key="4">
    <source>
        <dbReference type="PROSITE-ProRule" id="PRU00449"/>
    </source>
</evidence>
<accession>A0ABY1UL64</accession>
<dbReference type="EMBL" id="LT969431">
    <property type="protein sequence ID" value="SOV13521.1"/>
    <property type="molecule type" value="Genomic_DNA"/>
</dbReference>
<protein>
    <submittedName>
        <fullName evidence="7">Zinc finger protein, putative</fullName>
    </submittedName>
</protein>
<dbReference type="InterPro" id="IPR050652">
    <property type="entry name" value="AN1_A20_ZnFinger"/>
</dbReference>
<organism evidence="7 8">
    <name type="scientific">Plasmodium gaboni</name>
    <dbReference type="NCBI Taxonomy" id="647221"/>
    <lineage>
        <taxon>Eukaryota</taxon>
        <taxon>Sar</taxon>
        <taxon>Alveolata</taxon>
        <taxon>Apicomplexa</taxon>
        <taxon>Aconoidasida</taxon>
        <taxon>Haemosporida</taxon>
        <taxon>Plasmodiidae</taxon>
        <taxon>Plasmodium</taxon>
        <taxon>Plasmodium (Laverania)</taxon>
    </lineage>
</organism>
<keyword evidence="1" id="KW-0479">Metal-binding</keyword>
<dbReference type="SUPFAM" id="SSF118310">
    <property type="entry name" value="AN1-like Zinc finger"/>
    <property type="match status" value="1"/>
</dbReference>
<reference evidence="7" key="1">
    <citation type="submission" date="2016-09" db="EMBL/GenBank/DDBJ databases">
        <authorList>
            <consortium name="Pathogen Informatics"/>
            <person name="Sun Q."/>
            <person name="Inoue M."/>
        </authorList>
    </citation>
    <scope>NUCLEOTIDE SEQUENCE</scope>
</reference>
<dbReference type="PROSITE" id="PS51036">
    <property type="entry name" value="ZF_A20"/>
    <property type="match status" value="1"/>
</dbReference>
<name>A0ABY1UL64_9APIC</name>
<dbReference type="Gene3D" id="1.20.5.4770">
    <property type="match status" value="1"/>
</dbReference>
<dbReference type="InterPro" id="IPR000058">
    <property type="entry name" value="Znf_AN1"/>
</dbReference>
<evidence type="ECO:0000256" key="1">
    <source>
        <dbReference type="ARBA" id="ARBA00022723"/>
    </source>
</evidence>
<sequence length="191" mass="22299">MSSEKNATTPTPILCENNCGFYGNPANNNLCSKCYREFQEKKKKQISEEEKMNDKNMNDTLNNYNNKINEIMEPTFLNEKQTEKEKNSHIKEENSSIINNEQNKTSEIKPVTLYNTEEKDNSSQPVEDKSKCFFCSKRIGLVGIKCRCNHYFCSLHRYADAHNCTFDYKNYHKQQLIKNNVKVVADKVEKI</sequence>
<dbReference type="PANTHER" id="PTHR10634:SF149">
    <property type="entry name" value="AN1-TYPE DOMAIN-CONTAINING PROTEIN-RELATED"/>
    <property type="match status" value="1"/>
</dbReference>